<keyword evidence="2" id="KW-1185">Reference proteome</keyword>
<protein>
    <recommendedName>
        <fullName evidence="3">Ankyrin repeat protein</fullName>
    </recommendedName>
</protein>
<accession>A0A9P7KL23</accession>
<dbReference type="AlphaFoldDB" id="A0A9P7KL23"/>
<organism evidence="1 2">
    <name type="scientific">Fusarium avenaceum</name>
    <dbReference type="NCBI Taxonomy" id="40199"/>
    <lineage>
        <taxon>Eukaryota</taxon>
        <taxon>Fungi</taxon>
        <taxon>Dikarya</taxon>
        <taxon>Ascomycota</taxon>
        <taxon>Pezizomycotina</taxon>
        <taxon>Sordariomycetes</taxon>
        <taxon>Hypocreomycetidae</taxon>
        <taxon>Hypocreales</taxon>
        <taxon>Nectriaceae</taxon>
        <taxon>Fusarium</taxon>
        <taxon>Fusarium tricinctum species complex</taxon>
    </lineage>
</organism>
<evidence type="ECO:0000313" key="1">
    <source>
        <dbReference type="EMBL" id="KAG5656876.1"/>
    </source>
</evidence>
<proteinExistence type="predicted"/>
<dbReference type="InterPro" id="IPR036770">
    <property type="entry name" value="Ankyrin_rpt-contain_sf"/>
</dbReference>
<gene>
    <name evidence="1" type="ORF">KAF25_011045</name>
</gene>
<evidence type="ECO:0008006" key="3">
    <source>
        <dbReference type="Google" id="ProtNLM"/>
    </source>
</evidence>
<sequence>MLKFSHPFPALSSKVVQDSVSLAVDGNFWGNMITLYANVEMAIPYLLKQGADLNQVISGSFYGSALIAASALLRLNTMMHLLDYGCDVNAVVSDSPFGIPLIAVCAGPARFPFQRIFREDFNLKDPPSWSMVQYDLLELLVAKGAGVNNAHNEFTLLIALVLCDYEEEYKVKGLKLLL</sequence>
<reference evidence="1" key="1">
    <citation type="submission" date="2021-04" db="EMBL/GenBank/DDBJ databases">
        <title>Draft genome of Fusarium avenaceum strain F156N33, isolated from an atmospheric sample in Virginia.</title>
        <authorList>
            <person name="Yang S."/>
            <person name="Vinatzer B.A."/>
            <person name="Coleman J."/>
        </authorList>
    </citation>
    <scope>NUCLEOTIDE SEQUENCE</scope>
    <source>
        <strain evidence="1">F156N33</strain>
    </source>
</reference>
<dbReference type="Gene3D" id="1.25.40.20">
    <property type="entry name" value="Ankyrin repeat-containing domain"/>
    <property type="match status" value="1"/>
</dbReference>
<dbReference type="SUPFAM" id="SSF48403">
    <property type="entry name" value="Ankyrin repeat"/>
    <property type="match status" value="1"/>
</dbReference>
<evidence type="ECO:0000313" key="2">
    <source>
        <dbReference type="Proteomes" id="UP000782241"/>
    </source>
</evidence>
<name>A0A9P7KL23_9HYPO</name>
<comment type="caution">
    <text evidence="1">The sequence shown here is derived from an EMBL/GenBank/DDBJ whole genome shotgun (WGS) entry which is preliminary data.</text>
</comment>
<dbReference type="EMBL" id="JAGPUO010000019">
    <property type="protein sequence ID" value="KAG5656876.1"/>
    <property type="molecule type" value="Genomic_DNA"/>
</dbReference>
<dbReference type="Proteomes" id="UP000782241">
    <property type="component" value="Unassembled WGS sequence"/>
</dbReference>